<evidence type="ECO:0000256" key="4">
    <source>
        <dbReference type="ARBA" id="ARBA00066616"/>
    </source>
</evidence>
<dbReference type="Gene3D" id="3.30.300.30">
    <property type="match status" value="1"/>
</dbReference>
<dbReference type="Pfam" id="PF00501">
    <property type="entry name" value="AMP-binding"/>
    <property type="match status" value="1"/>
</dbReference>
<gene>
    <name evidence="9" type="ORF">C7450_103513</name>
</gene>
<accession>A0A2V3UCN1</accession>
<sequence>MPNLADHLFRQARERPDKIALIYEGETWTFARLADAVRRVAAGLAAAGVGSGTRVGLMTTARPDFIITQQAIFALGATLTPLNIFYKRADLAHVITSCDLEVLIMDRDFVENLPDAADCGELRGVLVFGLPTGAGRLASADGLGQTGAAIERPVDLPETAIGMMLNTSATTGKAKGVMLSLANLRANYDRTPEWLGLNSESVILCALPLYNTFGLNQGINALMVTGGTMVLLPRFDADRCLDAITAHGCTFLPMVPTMLQRIVDHPEAETRNLSSVSRILTGAAPVPAALLERIYRVMGRDTDVMTAYGLTEASAIVTLEHITLRSDGRIERPKSIGQVLPGMEVRILTDDGRPTAAGEVGEICIRGPNIMQGYYRQPEETALAIRDGWLHSGDLGYFDADGHGYIVDRKKDVIIRGGQNIYPADIEDVLYHVPGIREVAVAGQPDDKLGEVPVAYVALQPGCHLTAEALIDRCKQELAYYKVPAAVHFLAELPKGPTGKILRRGLKSPATNASPPGVTP</sequence>
<dbReference type="Pfam" id="PF13193">
    <property type="entry name" value="AMP-binding_C"/>
    <property type="match status" value="1"/>
</dbReference>
<dbReference type="GO" id="GO:0016877">
    <property type="term" value="F:ligase activity, forming carbon-sulfur bonds"/>
    <property type="evidence" value="ECO:0007669"/>
    <property type="project" value="UniProtKB-ARBA"/>
</dbReference>
<reference evidence="9 10" key="1">
    <citation type="submission" date="2018-05" db="EMBL/GenBank/DDBJ databases">
        <title>Genomic Encyclopedia of Type Strains, Phase IV (KMG-IV): sequencing the most valuable type-strain genomes for metagenomic binning, comparative biology and taxonomic classification.</title>
        <authorList>
            <person name="Goeker M."/>
        </authorList>
    </citation>
    <scope>NUCLEOTIDE SEQUENCE [LARGE SCALE GENOMIC DNA]</scope>
    <source>
        <strain evidence="9 10">DSM 6462</strain>
    </source>
</reference>
<dbReference type="InterPro" id="IPR025110">
    <property type="entry name" value="AMP-bd_C"/>
</dbReference>
<dbReference type="SUPFAM" id="SSF56801">
    <property type="entry name" value="Acetyl-CoA synthetase-like"/>
    <property type="match status" value="1"/>
</dbReference>
<dbReference type="PANTHER" id="PTHR43767:SF7">
    <property type="entry name" value="MEDIUM_LONG-CHAIN-FATTY-ACID--COA LIGASE FADD8"/>
    <property type="match status" value="1"/>
</dbReference>
<dbReference type="PANTHER" id="PTHR43767">
    <property type="entry name" value="LONG-CHAIN-FATTY-ACID--COA LIGASE"/>
    <property type="match status" value="1"/>
</dbReference>
<dbReference type="InterPro" id="IPR042099">
    <property type="entry name" value="ANL_N_sf"/>
</dbReference>
<comment type="catalytic activity">
    <reaction evidence="3">
        <text>3-(methylsulfanyl)propanoate + ATP + CoA = 3-(methylsulfanyl)propanoyl-CoA + AMP + diphosphate</text>
        <dbReference type="Rhea" id="RHEA:43052"/>
        <dbReference type="ChEBI" id="CHEBI:30616"/>
        <dbReference type="ChEBI" id="CHEBI:33019"/>
        <dbReference type="ChEBI" id="CHEBI:49016"/>
        <dbReference type="ChEBI" id="CHEBI:57287"/>
        <dbReference type="ChEBI" id="CHEBI:82815"/>
        <dbReference type="ChEBI" id="CHEBI:456215"/>
        <dbReference type="EC" id="6.2.1.44"/>
    </reaction>
    <physiologicalReaction direction="left-to-right" evidence="3">
        <dbReference type="Rhea" id="RHEA:43053"/>
    </physiologicalReaction>
</comment>
<dbReference type="InterPro" id="IPR000873">
    <property type="entry name" value="AMP-dep_synth/lig_dom"/>
</dbReference>
<dbReference type="InterPro" id="IPR050237">
    <property type="entry name" value="ATP-dep_AMP-bd_enzyme"/>
</dbReference>
<evidence type="ECO:0000256" key="6">
    <source>
        <dbReference type="SAM" id="MobiDB-lite"/>
    </source>
</evidence>
<organism evidence="9 10">
    <name type="scientific">Chelatococcus asaccharovorans</name>
    <dbReference type="NCBI Taxonomy" id="28210"/>
    <lineage>
        <taxon>Bacteria</taxon>
        <taxon>Pseudomonadati</taxon>
        <taxon>Pseudomonadota</taxon>
        <taxon>Alphaproteobacteria</taxon>
        <taxon>Hyphomicrobiales</taxon>
        <taxon>Chelatococcaceae</taxon>
        <taxon>Chelatococcus</taxon>
    </lineage>
</organism>
<keyword evidence="2" id="KW-0436">Ligase</keyword>
<evidence type="ECO:0000256" key="3">
    <source>
        <dbReference type="ARBA" id="ARBA00051915"/>
    </source>
</evidence>
<feature type="domain" description="AMP-dependent synthetase/ligase" evidence="7">
    <location>
        <begin position="9"/>
        <end position="375"/>
    </location>
</feature>
<name>A0A2V3UCN1_9HYPH</name>
<evidence type="ECO:0000313" key="9">
    <source>
        <dbReference type="EMBL" id="PXW61991.1"/>
    </source>
</evidence>
<evidence type="ECO:0000259" key="8">
    <source>
        <dbReference type="Pfam" id="PF13193"/>
    </source>
</evidence>
<proteinExistence type="inferred from homology"/>
<evidence type="ECO:0000313" key="10">
    <source>
        <dbReference type="Proteomes" id="UP000248021"/>
    </source>
</evidence>
<dbReference type="OrthoDB" id="9803968at2"/>
<evidence type="ECO:0000256" key="2">
    <source>
        <dbReference type="ARBA" id="ARBA00022598"/>
    </source>
</evidence>
<dbReference type="EMBL" id="QJJK01000003">
    <property type="protein sequence ID" value="PXW61991.1"/>
    <property type="molecule type" value="Genomic_DNA"/>
</dbReference>
<keyword evidence="10" id="KW-1185">Reference proteome</keyword>
<evidence type="ECO:0000259" key="7">
    <source>
        <dbReference type="Pfam" id="PF00501"/>
    </source>
</evidence>
<feature type="region of interest" description="Disordered" evidence="6">
    <location>
        <begin position="501"/>
        <end position="520"/>
    </location>
</feature>
<protein>
    <recommendedName>
        <fullName evidence="5">3-methylmercaptopropionyl-CoA ligase</fullName>
        <ecNumber evidence="4">6.2.1.44</ecNumber>
    </recommendedName>
</protein>
<dbReference type="RefSeq" id="WP_110374255.1">
    <property type="nucleotide sequence ID" value="NZ_JAHBRY010000001.1"/>
</dbReference>
<comment type="similarity">
    <text evidence="1">Belongs to the ATP-dependent AMP-binding enzyme family.</text>
</comment>
<dbReference type="AlphaFoldDB" id="A0A2V3UCN1"/>
<feature type="domain" description="AMP-binding enzyme C-terminal" evidence="8">
    <location>
        <begin position="426"/>
        <end position="500"/>
    </location>
</feature>
<dbReference type="EC" id="6.2.1.44" evidence="4"/>
<dbReference type="Proteomes" id="UP000248021">
    <property type="component" value="Unassembled WGS sequence"/>
</dbReference>
<dbReference type="InterPro" id="IPR045851">
    <property type="entry name" value="AMP-bd_C_sf"/>
</dbReference>
<comment type="caution">
    <text evidence="9">The sequence shown here is derived from an EMBL/GenBank/DDBJ whole genome shotgun (WGS) entry which is preliminary data.</text>
</comment>
<dbReference type="Gene3D" id="3.40.50.12780">
    <property type="entry name" value="N-terminal domain of ligase-like"/>
    <property type="match status" value="1"/>
</dbReference>
<dbReference type="FunFam" id="3.30.300.30:FF:000008">
    <property type="entry name" value="2,3-dihydroxybenzoate-AMP ligase"/>
    <property type="match status" value="1"/>
</dbReference>
<evidence type="ECO:0000256" key="5">
    <source>
        <dbReference type="ARBA" id="ARBA00067668"/>
    </source>
</evidence>
<evidence type="ECO:0000256" key="1">
    <source>
        <dbReference type="ARBA" id="ARBA00006432"/>
    </source>
</evidence>